<dbReference type="AlphaFoldDB" id="A0A1K0JAF2"/>
<sequence length="39" mass="4229">MRQGLAWLGADHLIAIEQADGPPELSAEIETAQGIRTLR</sequence>
<dbReference type="EMBL" id="FMSH01000127">
    <property type="protein sequence ID" value="SCU74917.1"/>
    <property type="molecule type" value="Genomic_DNA"/>
</dbReference>
<reference evidence="1" key="1">
    <citation type="submission" date="2016-09" db="EMBL/GenBank/DDBJ databases">
        <authorList>
            <person name="Capua I."/>
            <person name="De Benedictis P."/>
            <person name="Joannis T."/>
            <person name="Lombin L.H."/>
            <person name="Cattoli G."/>
        </authorList>
    </citation>
    <scope>NUCLEOTIDE SEQUENCE</scope>
    <source>
        <strain evidence="1">B9</strain>
    </source>
</reference>
<name>A0A1K0JAF2_CUPNE</name>
<protein>
    <submittedName>
        <fullName evidence="1">Uncharacterized protein</fullName>
    </submittedName>
</protein>
<evidence type="ECO:0000313" key="1">
    <source>
        <dbReference type="EMBL" id="SCU74917.1"/>
    </source>
</evidence>
<gene>
    <name evidence="1" type="ORF">CNECB9_2120005</name>
</gene>
<proteinExistence type="predicted"/>
<accession>A0A1K0JAF2</accession>
<organism evidence="1">
    <name type="scientific">Cupriavidus necator</name>
    <name type="common">Alcaligenes eutrophus</name>
    <name type="synonym">Ralstonia eutropha</name>
    <dbReference type="NCBI Taxonomy" id="106590"/>
    <lineage>
        <taxon>Bacteria</taxon>
        <taxon>Pseudomonadati</taxon>
        <taxon>Pseudomonadota</taxon>
        <taxon>Betaproteobacteria</taxon>
        <taxon>Burkholderiales</taxon>
        <taxon>Burkholderiaceae</taxon>
        <taxon>Cupriavidus</taxon>
    </lineage>
</organism>